<dbReference type="RefSeq" id="WP_151118888.1">
    <property type="nucleotide sequence ID" value="NZ_CP042582.1"/>
</dbReference>
<dbReference type="Gene3D" id="3.90.230.10">
    <property type="entry name" value="Creatinase/methionine aminopeptidase superfamily"/>
    <property type="match status" value="1"/>
</dbReference>
<dbReference type="Pfam" id="PF01321">
    <property type="entry name" value="Creatinase_N"/>
    <property type="match status" value="1"/>
</dbReference>
<dbReference type="EMBL" id="CP042582">
    <property type="protein sequence ID" value="QEX23517.1"/>
    <property type="molecule type" value="Genomic_DNA"/>
</dbReference>
<evidence type="ECO:0000313" key="4">
    <source>
        <dbReference type="Proteomes" id="UP000325797"/>
    </source>
</evidence>
<dbReference type="InterPro" id="IPR029149">
    <property type="entry name" value="Creatin/AminoP/Spt16_N"/>
</dbReference>
<dbReference type="PANTHER" id="PTHR46112">
    <property type="entry name" value="AMINOPEPTIDASE"/>
    <property type="match status" value="1"/>
</dbReference>
<dbReference type="SUPFAM" id="SSF53092">
    <property type="entry name" value="Creatinase/prolidase N-terminal domain"/>
    <property type="match status" value="1"/>
</dbReference>
<dbReference type="Proteomes" id="UP000325797">
    <property type="component" value="Chromosome"/>
</dbReference>
<reference evidence="3 4" key="1">
    <citation type="submission" date="2019-08" db="EMBL/GenBank/DDBJ databases">
        <title>Hyperibacter terrae gen. nov., sp. nov. and Hyperibacter viscosus sp. nov., two new members in the family Rhodospirillaceae isolated from the rhizosphere of Hypericum perforatum.</title>
        <authorList>
            <person name="Noviana Z."/>
        </authorList>
    </citation>
    <scope>NUCLEOTIDE SEQUENCE [LARGE SCALE GENOMIC DNA]</scope>
    <source>
        <strain evidence="3 4">R5959</strain>
    </source>
</reference>
<gene>
    <name evidence="3" type="ORF">FRZ61_34550</name>
</gene>
<dbReference type="AlphaFoldDB" id="A0A5J6N1Y4"/>
<dbReference type="CDD" id="cd01066">
    <property type="entry name" value="APP_MetAP"/>
    <property type="match status" value="1"/>
</dbReference>
<feature type="domain" description="Creatinase N-terminal" evidence="2">
    <location>
        <begin position="23"/>
        <end position="166"/>
    </location>
</feature>
<dbReference type="Pfam" id="PF00557">
    <property type="entry name" value="Peptidase_M24"/>
    <property type="match status" value="1"/>
</dbReference>
<dbReference type="InterPro" id="IPR050659">
    <property type="entry name" value="Peptidase_M24B"/>
</dbReference>
<feature type="domain" description="Peptidase M24" evidence="1">
    <location>
        <begin position="175"/>
        <end position="387"/>
    </location>
</feature>
<name>A0A5J6N1Y4_9PROT</name>
<accession>A0A5J6N1Y4</accession>
<evidence type="ECO:0000259" key="1">
    <source>
        <dbReference type="Pfam" id="PF00557"/>
    </source>
</evidence>
<protein>
    <submittedName>
        <fullName evidence="3">Xaa-Pro dipeptidase</fullName>
    </submittedName>
</protein>
<dbReference type="InterPro" id="IPR036005">
    <property type="entry name" value="Creatinase/aminopeptidase-like"/>
</dbReference>
<dbReference type="InterPro" id="IPR000587">
    <property type="entry name" value="Creatinase_N"/>
</dbReference>
<sequence>MQDYLRKQIDWPQPFPDQEYADRLARVRAALQGAKLDAIYVTTPANLTWLAGYDMIWYHTRCLTGMLIRADSDKTVWFDGVGHTTIVSLTPAIKDVVWCKSENVTDLVHKVVDGIAPRIGAQARIGLEPWGYSPHADVMKAVRDGLEAKGKKTSDASTLIERLRLVKSPAEIAVVRQAAAMADNAMEAARKVLAPGIMETEIEAAIMSSLMKAGGGYPGIRSMIGSGPRAGTHHSAATQRKVKKGDLVFVDFCSALHRYHINLNRTFTLGKPDPRFAELMKKSSGCVDQILASVKPGDPWSKISTVGEDYLVKHDINKYIWWQGGYALGISVPPDWVGSFFADPLSGIEDQPMQPGMVFNYENQFDVWENWDGGSGAAYIETLLVTEKGLEVLSKLPRTLIEV</sequence>
<organism evidence="3 4">
    <name type="scientific">Hypericibacter adhaerens</name>
    <dbReference type="NCBI Taxonomy" id="2602016"/>
    <lineage>
        <taxon>Bacteria</taxon>
        <taxon>Pseudomonadati</taxon>
        <taxon>Pseudomonadota</taxon>
        <taxon>Alphaproteobacteria</taxon>
        <taxon>Rhodospirillales</taxon>
        <taxon>Dongiaceae</taxon>
        <taxon>Hypericibacter</taxon>
    </lineage>
</organism>
<dbReference type="InterPro" id="IPR000994">
    <property type="entry name" value="Pept_M24"/>
</dbReference>
<dbReference type="OrthoDB" id="9761809at2"/>
<keyword evidence="4" id="KW-1185">Reference proteome</keyword>
<evidence type="ECO:0000259" key="2">
    <source>
        <dbReference type="Pfam" id="PF01321"/>
    </source>
</evidence>
<dbReference type="PANTHER" id="PTHR46112:SF2">
    <property type="entry name" value="XAA-PRO AMINOPEPTIDASE P-RELATED"/>
    <property type="match status" value="1"/>
</dbReference>
<dbReference type="KEGG" id="hadh:FRZ61_34550"/>
<evidence type="ECO:0000313" key="3">
    <source>
        <dbReference type="EMBL" id="QEX23517.1"/>
    </source>
</evidence>
<dbReference type="SUPFAM" id="SSF55920">
    <property type="entry name" value="Creatinase/aminopeptidase"/>
    <property type="match status" value="1"/>
</dbReference>
<proteinExistence type="predicted"/>
<dbReference type="Gene3D" id="3.40.350.10">
    <property type="entry name" value="Creatinase/prolidase N-terminal domain"/>
    <property type="match status" value="1"/>
</dbReference>